<organism evidence="1 2">
    <name type="scientific">Tahibacter soli</name>
    <dbReference type="NCBI Taxonomy" id="2983605"/>
    <lineage>
        <taxon>Bacteria</taxon>
        <taxon>Pseudomonadati</taxon>
        <taxon>Pseudomonadota</taxon>
        <taxon>Gammaproteobacteria</taxon>
        <taxon>Lysobacterales</taxon>
        <taxon>Rhodanobacteraceae</taxon>
        <taxon>Tahibacter</taxon>
    </lineage>
</organism>
<proteinExistence type="predicted"/>
<sequence>MPGPLLHLGAVVTCSHAGVATPTVPNPRVVVSGQPTVTQPSPYAIAGCALTPSGSPCVTGTWTTGTVRVTSNGMPLVIATGISTCVSNGTPMLAVSMQPRVIAT</sequence>
<protein>
    <recommendedName>
        <fullName evidence="3">DUF4280 domain-containing protein</fullName>
    </recommendedName>
</protein>
<name>A0A9X3YTI2_9GAMM</name>
<reference evidence="1" key="1">
    <citation type="submission" date="2023-02" db="EMBL/GenBank/DDBJ databases">
        <title>Tahibacter soli sp. nov. isolated from soil.</title>
        <authorList>
            <person name="Baek J.H."/>
            <person name="Lee J.K."/>
            <person name="Choi D.G."/>
            <person name="Jeon C.O."/>
        </authorList>
    </citation>
    <scope>NUCLEOTIDE SEQUENCE</scope>
    <source>
        <strain evidence="1">BL</strain>
    </source>
</reference>
<evidence type="ECO:0000313" key="2">
    <source>
        <dbReference type="Proteomes" id="UP001139971"/>
    </source>
</evidence>
<dbReference type="Proteomes" id="UP001139971">
    <property type="component" value="Unassembled WGS sequence"/>
</dbReference>
<gene>
    <name evidence="1" type="ORF">OD750_026445</name>
</gene>
<comment type="caution">
    <text evidence="1">The sequence shown here is derived from an EMBL/GenBank/DDBJ whole genome shotgun (WGS) entry which is preliminary data.</text>
</comment>
<dbReference type="AlphaFoldDB" id="A0A9X3YTI2"/>
<evidence type="ECO:0000313" key="1">
    <source>
        <dbReference type="EMBL" id="MDC8016081.1"/>
    </source>
</evidence>
<dbReference type="EMBL" id="JAOVZO020000023">
    <property type="protein sequence ID" value="MDC8016081.1"/>
    <property type="molecule type" value="Genomic_DNA"/>
</dbReference>
<dbReference type="RefSeq" id="WP_263542631.1">
    <property type="nucleotide sequence ID" value="NZ_JAOVZO020000023.1"/>
</dbReference>
<evidence type="ECO:0008006" key="3">
    <source>
        <dbReference type="Google" id="ProtNLM"/>
    </source>
</evidence>
<accession>A0A9X3YTI2</accession>
<keyword evidence="2" id="KW-1185">Reference proteome</keyword>